<dbReference type="EMBL" id="RSCE01000002">
    <property type="protein sequence ID" value="RSH86101.1"/>
    <property type="molecule type" value="Genomic_DNA"/>
</dbReference>
<gene>
    <name evidence="1" type="ORF">EHS24_004323</name>
</gene>
<dbReference type="Pfam" id="PF07823">
    <property type="entry name" value="CPDase"/>
    <property type="match status" value="1"/>
</dbReference>
<sequence>MSNRNKYPLDGYCLWLVPSGTQAAALQSLVNDLAPLVDAPEFVPHITLCAPKGPARDSSALLLAAVEEALAAEDPAQRGPMTLTLNKPQGGTFYYQCVLAPVDQSAGDAARLLSLQKATNENAKNTRKENFFPHLSLIYGDLDADKKAEMAEEAAKRGSFPEKIVVEEAVLVDVNGTAEEWKIVKRIKL</sequence>
<dbReference type="PANTHER" id="PTHR28141:SF1">
    <property type="entry name" value="2',3'-CYCLIC-NUCLEOTIDE 3'-PHOSPHODIESTERASE"/>
    <property type="match status" value="1"/>
</dbReference>
<dbReference type="GeneID" id="39588866"/>
<dbReference type="Gene3D" id="3.90.1140.10">
    <property type="entry name" value="Cyclic phosphodiesterase"/>
    <property type="match status" value="1"/>
</dbReference>
<dbReference type="Proteomes" id="UP000279236">
    <property type="component" value="Unassembled WGS sequence"/>
</dbReference>
<dbReference type="InterPro" id="IPR012386">
    <property type="entry name" value="Cyclic-nucl_3Pdiesterase"/>
</dbReference>
<dbReference type="InterPro" id="IPR009097">
    <property type="entry name" value="Cyclic_Pdiesterase"/>
</dbReference>
<name>A0A427Y4T8_9TREE</name>
<comment type="caution">
    <text evidence="1">The sequence shown here is derived from an EMBL/GenBank/DDBJ whole genome shotgun (WGS) entry which is preliminary data.</text>
</comment>
<dbReference type="AlphaFoldDB" id="A0A427Y4T8"/>
<keyword evidence="2" id="KW-1185">Reference proteome</keyword>
<dbReference type="SUPFAM" id="SSF55144">
    <property type="entry name" value="LigT-like"/>
    <property type="match status" value="1"/>
</dbReference>
<evidence type="ECO:0000313" key="1">
    <source>
        <dbReference type="EMBL" id="RSH86101.1"/>
    </source>
</evidence>
<dbReference type="STRING" id="105984.A0A427Y4T8"/>
<proteinExistence type="predicted"/>
<dbReference type="OrthoDB" id="514292at2759"/>
<dbReference type="GO" id="GO:0004113">
    <property type="term" value="F:2',3'-cyclic-nucleotide 3'-phosphodiesterase activity"/>
    <property type="evidence" value="ECO:0007669"/>
    <property type="project" value="TreeGrafter"/>
</dbReference>
<organism evidence="1 2">
    <name type="scientific">Apiotrichum porosum</name>
    <dbReference type="NCBI Taxonomy" id="105984"/>
    <lineage>
        <taxon>Eukaryota</taxon>
        <taxon>Fungi</taxon>
        <taxon>Dikarya</taxon>
        <taxon>Basidiomycota</taxon>
        <taxon>Agaricomycotina</taxon>
        <taxon>Tremellomycetes</taxon>
        <taxon>Trichosporonales</taxon>
        <taxon>Trichosporonaceae</taxon>
        <taxon>Apiotrichum</taxon>
    </lineage>
</organism>
<dbReference type="GO" id="GO:0009187">
    <property type="term" value="P:cyclic nucleotide metabolic process"/>
    <property type="evidence" value="ECO:0007669"/>
    <property type="project" value="TreeGrafter"/>
</dbReference>
<dbReference type="PANTHER" id="PTHR28141">
    <property type="entry name" value="2',3'-CYCLIC-NUCLEOTIDE 3'-PHOSPHODIESTERASE"/>
    <property type="match status" value="1"/>
</dbReference>
<evidence type="ECO:0008006" key="3">
    <source>
        <dbReference type="Google" id="ProtNLM"/>
    </source>
</evidence>
<evidence type="ECO:0000313" key="2">
    <source>
        <dbReference type="Proteomes" id="UP000279236"/>
    </source>
</evidence>
<protein>
    <recommendedName>
        <fullName evidence="3">2',3'-cyclic-nucleotide 3'-phosphodiesterase</fullName>
    </recommendedName>
</protein>
<accession>A0A427Y4T8</accession>
<dbReference type="RefSeq" id="XP_028478886.1">
    <property type="nucleotide sequence ID" value="XM_028619914.1"/>
</dbReference>
<reference evidence="1 2" key="1">
    <citation type="submission" date="2018-11" db="EMBL/GenBank/DDBJ databases">
        <title>Genome sequence of Apiotrichum porosum DSM 27194.</title>
        <authorList>
            <person name="Aliyu H."/>
            <person name="Gorte O."/>
            <person name="Ochsenreither K."/>
        </authorList>
    </citation>
    <scope>NUCLEOTIDE SEQUENCE [LARGE SCALE GENOMIC DNA]</scope>
    <source>
        <strain evidence="1 2">DSM 27194</strain>
    </source>
</reference>